<proteinExistence type="predicted"/>
<feature type="domain" description="Blue (type 1) copper" evidence="6">
    <location>
        <begin position="6"/>
        <end position="83"/>
    </location>
</feature>
<evidence type="ECO:0000259" key="6">
    <source>
        <dbReference type="Pfam" id="PF00127"/>
    </source>
</evidence>
<dbReference type="InterPro" id="IPR008972">
    <property type="entry name" value="Cupredoxin"/>
</dbReference>
<comment type="cofactor">
    <cofactor evidence="3">
        <name>Cu(2+)</name>
        <dbReference type="ChEBI" id="CHEBI:29036"/>
    </cofactor>
    <text evidence="3">The crystal structure with reduced Cu(1+) has also been determined.</text>
</comment>
<keyword evidence="5" id="KW-0812">Transmembrane</keyword>
<evidence type="ECO:0000256" key="3">
    <source>
        <dbReference type="PIRSR" id="PIRSR602387-1"/>
    </source>
</evidence>
<accession>A0AAX3AKT7</accession>
<dbReference type="PRINTS" id="PR00157">
    <property type="entry name" value="PLASTOCYANIN"/>
</dbReference>
<evidence type="ECO:0000313" key="8">
    <source>
        <dbReference type="Proteomes" id="UP000830542"/>
    </source>
</evidence>
<feature type="compositionally biased region" description="Gly residues" evidence="4">
    <location>
        <begin position="85"/>
        <end position="95"/>
    </location>
</feature>
<keyword evidence="5" id="KW-0472">Membrane</keyword>
<dbReference type="InterPro" id="IPR000923">
    <property type="entry name" value="BlueCu_1"/>
</dbReference>
<protein>
    <submittedName>
        <fullName evidence="7">Plastocyanin/azurin family copper-binding protein</fullName>
    </submittedName>
</protein>
<gene>
    <name evidence="7" type="ORF">MUK72_12385</name>
</gene>
<dbReference type="GO" id="GO:0009055">
    <property type="term" value="F:electron transfer activity"/>
    <property type="evidence" value="ECO:0007669"/>
    <property type="project" value="InterPro"/>
</dbReference>
<sequence>MKVGPGGSLKFEPETLSLPTGGKVKFVWESDGHNVSPSNGDWGHEPIEDKGFSYTTPAFQEAGAQEYVCVPHESAGMVGTIQVGSSGGSSGGGGAEEPSPEEMGVPFQAHFVGIATILMMVLSLVYTFFAVKYGESPNAKGGN</sequence>
<evidence type="ECO:0000256" key="2">
    <source>
        <dbReference type="ARBA" id="ARBA00023008"/>
    </source>
</evidence>
<evidence type="ECO:0000313" key="7">
    <source>
        <dbReference type="EMBL" id="UOO94758.1"/>
    </source>
</evidence>
<dbReference type="AlphaFoldDB" id="A0AAX3AKT7"/>
<dbReference type="Proteomes" id="UP000830542">
    <property type="component" value="Chromosome"/>
</dbReference>
<keyword evidence="8" id="KW-1185">Reference proteome</keyword>
<feature type="binding site" evidence="3">
    <location>
        <position position="72"/>
    </location>
    <ligand>
        <name>Cu cation</name>
        <dbReference type="ChEBI" id="CHEBI:23378"/>
    </ligand>
</feature>
<keyword evidence="2 3" id="KW-0186">Copper</keyword>
<reference evidence="7" key="1">
    <citation type="submission" date="2022-04" db="EMBL/GenBank/DDBJ databases">
        <title>Sequencing and genomic assembly of Halococcus dombrowskii.</title>
        <authorList>
            <person name="Lim S.W."/>
            <person name="MacLea K.S."/>
        </authorList>
    </citation>
    <scope>NUCLEOTIDE SEQUENCE</scope>
    <source>
        <strain evidence="7">H4</strain>
    </source>
</reference>
<dbReference type="Pfam" id="PF00127">
    <property type="entry name" value="Copper-bind"/>
    <property type="match status" value="1"/>
</dbReference>
<feature type="transmembrane region" description="Helical" evidence="5">
    <location>
        <begin position="107"/>
        <end position="131"/>
    </location>
</feature>
<feature type="binding site" evidence="3">
    <location>
        <position position="69"/>
    </location>
    <ligand>
        <name>Cu cation</name>
        <dbReference type="ChEBI" id="CHEBI:23378"/>
    </ligand>
</feature>
<keyword evidence="5" id="KW-1133">Transmembrane helix</keyword>
<dbReference type="GO" id="GO:0005507">
    <property type="term" value="F:copper ion binding"/>
    <property type="evidence" value="ECO:0007669"/>
    <property type="project" value="InterPro"/>
</dbReference>
<organism evidence="7 8">
    <name type="scientific">Halococcus dombrowskii</name>
    <dbReference type="NCBI Taxonomy" id="179637"/>
    <lineage>
        <taxon>Archaea</taxon>
        <taxon>Methanobacteriati</taxon>
        <taxon>Methanobacteriota</taxon>
        <taxon>Stenosarchaea group</taxon>
        <taxon>Halobacteria</taxon>
        <taxon>Halobacteriales</taxon>
        <taxon>Halococcaceae</taxon>
        <taxon>Halococcus</taxon>
    </lineage>
</organism>
<evidence type="ECO:0000256" key="1">
    <source>
        <dbReference type="ARBA" id="ARBA00022723"/>
    </source>
</evidence>
<dbReference type="InterPro" id="IPR002387">
    <property type="entry name" value="Plastocyanin"/>
</dbReference>
<evidence type="ECO:0000256" key="5">
    <source>
        <dbReference type="SAM" id="Phobius"/>
    </source>
</evidence>
<feature type="binding site" evidence="3">
    <location>
        <position position="33"/>
    </location>
    <ligand>
        <name>Cu cation</name>
        <dbReference type="ChEBI" id="CHEBI:23378"/>
    </ligand>
</feature>
<dbReference type="EMBL" id="CP095005">
    <property type="protein sequence ID" value="UOO94758.1"/>
    <property type="molecule type" value="Genomic_DNA"/>
</dbReference>
<dbReference type="SUPFAM" id="SSF49503">
    <property type="entry name" value="Cupredoxins"/>
    <property type="match status" value="1"/>
</dbReference>
<name>A0AAX3AKT7_HALDO</name>
<dbReference type="Gene3D" id="2.60.40.420">
    <property type="entry name" value="Cupredoxins - blue copper proteins"/>
    <property type="match status" value="1"/>
</dbReference>
<dbReference type="KEGG" id="hdo:MUK72_12385"/>
<evidence type="ECO:0000256" key="4">
    <source>
        <dbReference type="SAM" id="MobiDB-lite"/>
    </source>
</evidence>
<feature type="region of interest" description="Disordered" evidence="4">
    <location>
        <begin position="80"/>
        <end position="102"/>
    </location>
</feature>
<feature type="binding site" evidence="3">
    <location>
        <position position="77"/>
    </location>
    <ligand>
        <name>Cu cation</name>
        <dbReference type="ChEBI" id="CHEBI:23378"/>
    </ligand>
</feature>
<keyword evidence="1 3" id="KW-0479">Metal-binding</keyword>